<dbReference type="InterPro" id="IPR001173">
    <property type="entry name" value="Glyco_trans_2-like"/>
</dbReference>
<evidence type="ECO:0000313" key="7">
    <source>
        <dbReference type="Proteomes" id="UP000006237"/>
    </source>
</evidence>
<dbReference type="EMBL" id="ACHF01000015">
    <property type="protein sequence ID" value="EEI64050.1"/>
    <property type="molecule type" value="Genomic_DNA"/>
</dbReference>
<dbReference type="GO" id="GO:0016757">
    <property type="term" value="F:glycosyltransferase activity"/>
    <property type="evidence" value="ECO:0007669"/>
    <property type="project" value="UniProtKB-KW"/>
</dbReference>
<dbReference type="SUPFAM" id="SSF53448">
    <property type="entry name" value="Nucleotide-diphospho-sugar transferases"/>
    <property type="match status" value="1"/>
</dbReference>
<sequence>MFHVLAHLDEEVAASPGDTVLVLFDASSSRQEGDELFARFTRRMWALGVTDYCQAGFPNRNDPSLYPAIRRTVEEKQPPGATRKLSPHPWVQAALNKMVSMDIAAVIVTHNRVELLRNSLEVVCNQSYPVRWVIVVDNGDQEDVEKLVKEVAGARAVYCPSKTNLGGGGGFAYGFLTALALGADAVWCADDDGRPEDSSVLETLVTCMDERGLDEVSPVVLNLNEPERLAFPLRRGLEWRRKRSELGRGFLPGIASLFNGALITAHAMEAIGVPDYRLFIRGDEVEYHRRLVRSGMKFGTCLDTAYLHPDGSDEFKPILGGRMHTQYPDSDFKRFFTYRNRGYLMNQPGMRKLLPQEYARFAWFFLVQEKDPAGFREWLRLHRLGRQEKFERP</sequence>
<gene>
    <name evidence="6" type="ORF">HMPREF0293_0437</name>
</gene>
<evidence type="ECO:0000256" key="3">
    <source>
        <dbReference type="ARBA" id="ARBA00022676"/>
    </source>
</evidence>
<evidence type="ECO:0000259" key="5">
    <source>
        <dbReference type="Pfam" id="PF00535"/>
    </source>
</evidence>
<evidence type="ECO:0000313" key="6">
    <source>
        <dbReference type="EMBL" id="EEI64050.1"/>
    </source>
</evidence>
<evidence type="ECO:0000256" key="4">
    <source>
        <dbReference type="ARBA" id="ARBA00022679"/>
    </source>
</evidence>
<comment type="caution">
    <text evidence="6">The sequence shown here is derived from an EMBL/GenBank/DDBJ whole genome shotgun (WGS) entry which is preliminary data.</text>
</comment>
<feature type="domain" description="Glycosyltransferase 2-like" evidence="5">
    <location>
        <begin position="106"/>
        <end position="236"/>
    </location>
</feature>
<dbReference type="Pfam" id="PF00535">
    <property type="entry name" value="Glycos_transf_2"/>
    <property type="match status" value="1"/>
</dbReference>
<dbReference type="Gene3D" id="3.90.550.10">
    <property type="entry name" value="Spore Coat Polysaccharide Biosynthesis Protein SpsA, Chain A"/>
    <property type="match status" value="1"/>
</dbReference>
<keyword evidence="4 6" id="KW-0808">Transferase</keyword>
<comment type="pathway">
    <text evidence="1">Cell wall biogenesis; cell wall polysaccharide biosynthesis.</text>
</comment>
<name>A0ABP2E1E8_9CORY</name>
<comment type="similarity">
    <text evidence="2">Belongs to the glycosyltransferase 2 family.</text>
</comment>
<dbReference type="InterPro" id="IPR029044">
    <property type="entry name" value="Nucleotide-diphossugar_trans"/>
</dbReference>
<proteinExistence type="inferred from homology"/>
<organism evidence="6 7">
    <name type="scientific">Corynebacterium glucuronolyticum ATCC 51866</name>
    <dbReference type="NCBI Taxonomy" id="548478"/>
    <lineage>
        <taxon>Bacteria</taxon>
        <taxon>Bacillati</taxon>
        <taxon>Actinomycetota</taxon>
        <taxon>Actinomycetes</taxon>
        <taxon>Mycobacteriales</taxon>
        <taxon>Corynebacteriaceae</taxon>
        <taxon>Corynebacterium</taxon>
    </lineage>
</organism>
<keyword evidence="7" id="KW-1185">Reference proteome</keyword>
<evidence type="ECO:0000256" key="2">
    <source>
        <dbReference type="ARBA" id="ARBA00006739"/>
    </source>
</evidence>
<protein>
    <submittedName>
        <fullName evidence="6">Glycosyltransferase, group 2 family protein</fullName>
        <ecNumber evidence="6">2.4.-.-</ecNumber>
    </submittedName>
</protein>
<dbReference type="PANTHER" id="PTHR43179:SF12">
    <property type="entry name" value="GALACTOFURANOSYLTRANSFERASE GLFT2"/>
    <property type="match status" value="1"/>
</dbReference>
<dbReference type="Proteomes" id="UP000006237">
    <property type="component" value="Unassembled WGS sequence"/>
</dbReference>
<keyword evidence="3 6" id="KW-0328">Glycosyltransferase</keyword>
<accession>A0ABP2E1E8</accession>
<reference evidence="6 7" key="1">
    <citation type="submission" date="2009-01" db="EMBL/GenBank/DDBJ databases">
        <authorList>
            <person name="Qin X."/>
            <person name="Bachman B."/>
            <person name="Battles P."/>
            <person name="Bell A."/>
            <person name="Bess C."/>
            <person name="Bickham C."/>
            <person name="Chaboub L."/>
            <person name="Chen D."/>
            <person name="Coyle M."/>
            <person name="Deiros D.R."/>
            <person name="Dinh H."/>
            <person name="Forbes L."/>
            <person name="Fowler G."/>
            <person name="Francisco L."/>
            <person name="Fu Q."/>
            <person name="Gubbala S."/>
            <person name="Hale W."/>
            <person name="Han Y."/>
            <person name="Hemphill L."/>
            <person name="Highlander S.K."/>
            <person name="Hirani K."/>
            <person name="Hogues M."/>
            <person name="Jackson L."/>
            <person name="Jakkamsetti A."/>
            <person name="Javaid M."/>
            <person name="Jiang H."/>
            <person name="Korchina V."/>
            <person name="Kovar C."/>
            <person name="Lara F."/>
            <person name="Lee S."/>
            <person name="Mata R."/>
            <person name="Mathew T."/>
            <person name="Moen C."/>
            <person name="Morales K."/>
            <person name="Munidasa M."/>
            <person name="Nazareth L."/>
            <person name="Ngo R."/>
            <person name="Nguyen L."/>
            <person name="Okwuonu G."/>
            <person name="Ongeri F."/>
            <person name="Patil S."/>
            <person name="Petrosino J."/>
            <person name="Pham C."/>
            <person name="Pham P."/>
            <person name="Pu L.-L."/>
            <person name="Puazo M."/>
            <person name="Raj R."/>
            <person name="Reid J."/>
            <person name="Rouhana J."/>
            <person name="Saada N."/>
            <person name="Shang Y."/>
            <person name="Simmons D."/>
            <person name="Thornton R."/>
            <person name="Warren J."/>
            <person name="Weissenberger G."/>
            <person name="Zhang J."/>
            <person name="Zhang L."/>
            <person name="Zhou C."/>
            <person name="Zhu D."/>
            <person name="Muzny D."/>
            <person name="Worley K."/>
            <person name="Gibbs R."/>
        </authorList>
    </citation>
    <scope>NUCLEOTIDE SEQUENCE [LARGE SCALE GENOMIC DNA]</scope>
    <source>
        <strain evidence="6 7">ATCC 51866</strain>
    </source>
</reference>
<dbReference type="EC" id="2.4.-.-" evidence="6"/>
<evidence type="ECO:0000256" key="1">
    <source>
        <dbReference type="ARBA" id="ARBA00004776"/>
    </source>
</evidence>
<dbReference type="PANTHER" id="PTHR43179">
    <property type="entry name" value="RHAMNOSYLTRANSFERASE WBBL"/>
    <property type="match status" value="1"/>
</dbReference>